<keyword evidence="12" id="KW-0408">Iron</keyword>
<protein>
    <recommendedName>
        <fullName evidence="4">nitrite reductase (cytochrome; ammonia-forming)</fullName>
        <ecNumber evidence="4">1.7.2.2</ecNumber>
    </recommendedName>
</protein>
<gene>
    <name evidence="15" type="ORF">LPB19_12780</name>
</gene>
<keyword evidence="16" id="KW-1185">Reference proteome</keyword>
<evidence type="ECO:0000256" key="6">
    <source>
        <dbReference type="ARBA" id="ARBA00022617"/>
    </source>
</evidence>
<evidence type="ECO:0000256" key="13">
    <source>
        <dbReference type="ARBA" id="ARBA00049131"/>
    </source>
</evidence>
<dbReference type="Gene3D" id="3.90.10.10">
    <property type="entry name" value="Cytochrome C3"/>
    <property type="match status" value="2"/>
</dbReference>
<keyword evidence="11" id="KW-0560">Oxidoreductase</keyword>
<evidence type="ECO:0000256" key="5">
    <source>
        <dbReference type="ARBA" id="ARBA00022448"/>
    </source>
</evidence>
<comment type="similarity">
    <text evidence="3">Belongs to the cytochrome c-552 family.</text>
</comment>
<evidence type="ECO:0000313" key="15">
    <source>
        <dbReference type="EMBL" id="QSP94063.1"/>
    </source>
</evidence>
<dbReference type="InterPro" id="IPR012286">
    <property type="entry name" value="Tetrahaem_cytochrome"/>
</dbReference>
<evidence type="ECO:0000256" key="1">
    <source>
        <dbReference type="ARBA" id="ARBA00001926"/>
    </source>
</evidence>
<evidence type="ECO:0000256" key="7">
    <source>
        <dbReference type="ARBA" id="ARBA00022723"/>
    </source>
</evidence>
<evidence type="ECO:0000259" key="14">
    <source>
        <dbReference type="Pfam" id="PF14537"/>
    </source>
</evidence>
<evidence type="ECO:0000256" key="12">
    <source>
        <dbReference type="ARBA" id="ARBA00023004"/>
    </source>
</evidence>
<keyword evidence="7" id="KW-0479">Metal-binding</keyword>
<keyword evidence="5" id="KW-0813">Transport</keyword>
<dbReference type="Proteomes" id="UP000663555">
    <property type="component" value="Chromosome"/>
</dbReference>
<keyword evidence="8" id="KW-0732">Signal</keyword>
<dbReference type="InterPro" id="IPR036280">
    <property type="entry name" value="Multihaem_cyt_sf"/>
</dbReference>
<dbReference type="Gene3D" id="1.10.1130.10">
    <property type="entry name" value="Flavocytochrome C3, Chain A"/>
    <property type="match status" value="1"/>
</dbReference>
<evidence type="ECO:0000256" key="11">
    <source>
        <dbReference type="ARBA" id="ARBA00023002"/>
    </source>
</evidence>
<comment type="catalytic activity">
    <reaction evidence="13">
        <text>6 Fe(III)-[cytochrome c] + NH4(+) + 2 H2O = 6 Fe(II)-[cytochrome c] + nitrite + 8 H(+)</text>
        <dbReference type="Rhea" id="RHEA:13089"/>
        <dbReference type="Rhea" id="RHEA-COMP:10350"/>
        <dbReference type="Rhea" id="RHEA-COMP:14399"/>
        <dbReference type="ChEBI" id="CHEBI:15377"/>
        <dbReference type="ChEBI" id="CHEBI:15378"/>
        <dbReference type="ChEBI" id="CHEBI:16301"/>
        <dbReference type="ChEBI" id="CHEBI:28938"/>
        <dbReference type="ChEBI" id="CHEBI:29033"/>
        <dbReference type="ChEBI" id="CHEBI:29034"/>
        <dbReference type="EC" id="1.7.2.2"/>
    </reaction>
</comment>
<accession>A0ABX7MP63</accession>
<keyword evidence="9" id="KW-0106">Calcium</keyword>
<proteinExistence type="inferred from homology"/>
<keyword evidence="6" id="KW-0349">Heme</keyword>
<feature type="domain" description="Tetrahaem cytochrome" evidence="14">
    <location>
        <begin position="43"/>
        <end position="134"/>
    </location>
</feature>
<dbReference type="InterPro" id="IPR003321">
    <property type="entry name" value="Cyt_c552"/>
</dbReference>
<comment type="subcellular location">
    <subcellularLocation>
        <location evidence="2">Cell envelope</location>
    </subcellularLocation>
</comment>
<evidence type="ECO:0000313" key="16">
    <source>
        <dbReference type="Proteomes" id="UP000663555"/>
    </source>
</evidence>
<evidence type="ECO:0000256" key="9">
    <source>
        <dbReference type="ARBA" id="ARBA00022837"/>
    </source>
</evidence>
<evidence type="ECO:0000256" key="4">
    <source>
        <dbReference type="ARBA" id="ARBA00011887"/>
    </source>
</evidence>
<evidence type="ECO:0000256" key="8">
    <source>
        <dbReference type="ARBA" id="ARBA00022729"/>
    </source>
</evidence>
<dbReference type="PANTHER" id="PTHR30633:SF0">
    <property type="entry name" value="CYTOCHROME C-552"/>
    <property type="match status" value="1"/>
</dbReference>
<organism evidence="15 16">
    <name type="scientific">Marinobacter salinisoli</name>
    <dbReference type="NCBI Taxonomy" id="2769486"/>
    <lineage>
        <taxon>Bacteria</taxon>
        <taxon>Pseudomonadati</taxon>
        <taxon>Pseudomonadota</taxon>
        <taxon>Gammaproteobacteria</taxon>
        <taxon>Pseudomonadales</taxon>
        <taxon>Marinobacteraceae</taxon>
        <taxon>Marinobacter</taxon>
    </lineage>
</organism>
<dbReference type="EC" id="1.7.2.2" evidence="4"/>
<dbReference type="SUPFAM" id="SSF48695">
    <property type="entry name" value="Multiheme cytochromes"/>
    <property type="match status" value="1"/>
</dbReference>
<reference evidence="15 16" key="1">
    <citation type="submission" date="2021-03" db="EMBL/GenBank/DDBJ databases">
        <title>Genome sequencing of Marinobacter sp. LPB0319.</title>
        <authorList>
            <person name="Kim J."/>
        </authorList>
    </citation>
    <scope>NUCLEOTIDE SEQUENCE [LARGE SCALE GENOMIC DNA]</scope>
    <source>
        <strain evidence="15 16">LPB0319</strain>
    </source>
</reference>
<sequence length="447" mass="49229">MGKKTIWLLWLSSSIVLSSVLGYELFAKDQKPHFLPGQTTAGHFQIELECSTCHTESFADQQAIQQACIDCHGAELDAVRDSHPKSKFTDPRNADRLAQIDARYCVSCHSEHTPEITLAMGVTQPEDFCVHCHQEIAADRPSHEGMGFETCASAGCHNYHDNQALYEDFLLEHADEPALIVAGKLPVSSMEALMEVSGLSWAPYDPASNAFDDQQAWQSAHDEWAGSAHGASDVGCENCHQPEPQTDWIEHPGTDTCARCHEAESQGFISGRHGMRLSQGLPPMTPGEARLPMKNDAAHRQLTCNSCHAPHEQNTVTAAVEACLGCHNDNHSLAFKQSPHHQTWKRFLDGKVAREEAVSCATCHLPRTETKQFSTTTVRVDHNQNNTLRPNEKMIRTTCMHCHGLGFSLDALASEALIQSNFTGLPPTHIPSIDMALDRIEPSTTTP</sequence>
<comment type="cofactor">
    <cofactor evidence="1">
        <name>heme c</name>
        <dbReference type="ChEBI" id="CHEBI:61717"/>
    </cofactor>
</comment>
<evidence type="ECO:0000256" key="3">
    <source>
        <dbReference type="ARBA" id="ARBA00009288"/>
    </source>
</evidence>
<evidence type="ECO:0000256" key="10">
    <source>
        <dbReference type="ARBA" id="ARBA00022982"/>
    </source>
</evidence>
<dbReference type="Pfam" id="PF14537">
    <property type="entry name" value="Cytochrom_c3_2"/>
    <property type="match status" value="1"/>
</dbReference>
<keyword evidence="10" id="KW-0249">Electron transport</keyword>
<dbReference type="PANTHER" id="PTHR30633">
    <property type="entry name" value="CYTOCHROME C-552 RESPIRATORY NITRITE REDUCTASE"/>
    <property type="match status" value="1"/>
</dbReference>
<name>A0ABX7MP63_9GAMM</name>
<evidence type="ECO:0000256" key="2">
    <source>
        <dbReference type="ARBA" id="ARBA00004196"/>
    </source>
</evidence>
<dbReference type="EMBL" id="CP071247">
    <property type="protein sequence ID" value="QSP94063.1"/>
    <property type="molecule type" value="Genomic_DNA"/>
</dbReference>